<proteinExistence type="predicted"/>
<protein>
    <submittedName>
        <fullName evidence="1">Raf kinase inhibitor-like protein, YbhB/YbcL family</fullName>
    </submittedName>
</protein>
<dbReference type="Pfam" id="PF01161">
    <property type="entry name" value="PBP"/>
    <property type="match status" value="1"/>
</dbReference>
<organism evidence="1 2">
    <name type="scientific">Methanocella conradii (strain DSM 24694 / JCM 17849 / CGMCC 1.5162 / HZ254)</name>
    <dbReference type="NCBI Taxonomy" id="1041930"/>
    <lineage>
        <taxon>Archaea</taxon>
        <taxon>Methanobacteriati</taxon>
        <taxon>Methanobacteriota</taxon>
        <taxon>Stenosarchaea group</taxon>
        <taxon>Methanomicrobia</taxon>
        <taxon>Methanocellales</taxon>
        <taxon>Methanocellaceae</taxon>
        <taxon>Methanocella</taxon>
    </lineage>
</organism>
<dbReference type="PANTHER" id="PTHR30289:SF1">
    <property type="entry name" value="PEBP (PHOSPHATIDYLETHANOLAMINE-BINDING PROTEIN) FAMILY PROTEIN"/>
    <property type="match status" value="1"/>
</dbReference>
<sequence length="161" mass="17742">MSITVSKGLTLRSDSFEPGKEIPVKYTCDGDDISPQLSWDGAPEGTETFALIMDDPDAPGRVFTHWVLYNIPASRNELPEGVNAEKFIKKGCSQGVNDFRMMGYGGPCPPPGKPHRYRFHLYALDTTLDLPSGVTKSAVLEAMKGHILAEAEIIGLYKRRK</sequence>
<dbReference type="PANTHER" id="PTHR30289">
    <property type="entry name" value="UNCHARACTERIZED PROTEIN YBCL-RELATED"/>
    <property type="match status" value="1"/>
</dbReference>
<evidence type="ECO:0000313" key="2">
    <source>
        <dbReference type="Proteomes" id="UP000005233"/>
    </source>
</evidence>
<dbReference type="RefSeq" id="WP_014404687.1">
    <property type="nucleotide sequence ID" value="NC_017034.1"/>
</dbReference>
<dbReference type="InterPro" id="IPR005247">
    <property type="entry name" value="YbhB_YbcL/LppC-like"/>
</dbReference>
<dbReference type="Proteomes" id="UP000005233">
    <property type="component" value="Chromosome"/>
</dbReference>
<dbReference type="STRING" id="1041930.Mtc_0075"/>
<dbReference type="InterPro" id="IPR036610">
    <property type="entry name" value="PEBP-like_sf"/>
</dbReference>
<dbReference type="Gene3D" id="3.90.280.10">
    <property type="entry name" value="PEBP-like"/>
    <property type="match status" value="1"/>
</dbReference>
<reference evidence="1 2" key="1">
    <citation type="journal article" date="2012" name="J. Bacteriol.">
        <title>Complete genome sequence of a thermophilic methanogen, Methanocella conradii HZ254, isolated from Chinese rice field soil.</title>
        <authorList>
            <person name="Lu Z."/>
            <person name="Lu Y."/>
        </authorList>
    </citation>
    <scope>NUCLEOTIDE SEQUENCE [LARGE SCALE GENOMIC DNA]</scope>
    <source>
        <strain evidence="2">DSM 24694 / JCM 17849 / CGMCC 1.5162 / HZ254</strain>
    </source>
</reference>
<dbReference type="GeneID" id="11970834"/>
<dbReference type="HOGENOM" id="CLU_083918_3_2_2"/>
<dbReference type="KEGG" id="mez:Mtc_0075"/>
<keyword evidence="2" id="KW-1185">Reference proteome</keyword>
<evidence type="ECO:0000313" key="1">
    <source>
        <dbReference type="EMBL" id="AFC98848.1"/>
    </source>
</evidence>
<accession>H8I5F4</accession>
<dbReference type="EMBL" id="CP003243">
    <property type="protein sequence ID" value="AFC98848.1"/>
    <property type="molecule type" value="Genomic_DNA"/>
</dbReference>
<gene>
    <name evidence="1" type="ordered locus">Mtc_0075</name>
</gene>
<name>H8I5F4_METCZ</name>
<dbReference type="OrthoDB" id="28720at2157"/>
<dbReference type="NCBIfam" id="TIGR00481">
    <property type="entry name" value="YbhB/YbcL family Raf kinase inhibitor-like protein"/>
    <property type="match status" value="1"/>
</dbReference>
<dbReference type="AlphaFoldDB" id="H8I5F4"/>
<dbReference type="InterPro" id="IPR008914">
    <property type="entry name" value="PEBP"/>
</dbReference>
<dbReference type="SUPFAM" id="SSF49777">
    <property type="entry name" value="PEBP-like"/>
    <property type="match status" value="1"/>
</dbReference>
<dbReference type="eggNOG" id="arCOG04702">
    <property type="taxonomic scope" value="Archaea"/>
</dbReference>
<dbReference type="CDD" id="cd00865">
    <property type="entry name" value="PEBP_bact_arch"/>
    <property type="match status" value="1"/>
</dbReference>